<feature type="transmembrane region" description="Helical" evidence="6">
    <location>
        <begin position="81"/>
        <end position="98"/>
    </location>
</feature>
<dbReference type="CDD" id="cd03386">
    <property type="entry name" value="PAP2_Aur1_like"/>
    <property type="match status" value="1"/>
</dbReference>
<feature type="compositionally biased region" description="Polar residues" evidence="5">
    <location>
        <begin position="1"/>
        <end position="10"/>
    </location>
</feature>
<gene>
    <name evidence="8" type="ORF">UFOPK2579_02438</name>
</gene>
<dbReference type="PANTHER" id="PTHR31310:SF7">
    <property type="entry name" value="PA-PHOSPHATASE RELATED-FAMILY PROTEIN DDB_G0268928"/>
    <property type="match status" value="1"/>
</dbReference>
<dbReference type="Gene3D" id="1.20.144.10">
    <property type="entry name" value="Phosphatidic acid phosphatase type 2/haloperoxidase"/>
    <property type="match status" value="1"/>
</dbReference>
<sequence>MTGTTGTDTVLQPMASPEKPETRRPARIAAMSAYAVALALWTELLGLPNDTVQIFLWLWLGTIAWNVDAPWRYHLGFLRDWWLPVLGLIVYFYSRGLTDELGLPVHVTMPIHADEWLMGLLGVHDTTPTQQLQAAWCGEPCLKTSEPRWYDVFFTTVYASHFLAGLTIAAVLWVRNRAAWVQWMRRYLLINYGALVIYIVYPMAPPWMASEEGFLGPVTRISSRGWHDIGLGRFDLVLQGVGNPVAAMPSLHAGITFLIAGYAVQKMRSPWRWMLLLYPLAMCVTLVYSGEHYVVDVLAGGALAGVVLAGSSWWERRHPPRPAMSTTA</sequence>
<dbReference type="EMBL" id="CAEZXR010000361">
    <property type="protein sequence ID" value="CAB4728650.1"/>
    <property type="molecule type" value="Genomic_DNA"/>
</dbReference>
<name>A0A6J6S138_9ZZZZ</name>
<dbReference type="GO" id="GO:0016020">
    <property type="term" value="C:membrane"/>
    <property type="evidence" value="ECO:0007669"/>
    <property type="project" value="UniProtKB-SubCell"/>
</dbReference>
<reference evidence="8" key="1">
    <citation type="submission" date="2020-05" db="EMBL/GenBank/DDBJ databases">
        <authorList>
            <person name="Chiriac C."/>
            <person name="Salcher M."/>
            <person name="Ghai R."/>
            <person name="Kavagutti S V."/>
        </authorList>
    </citation>
    <scope>NUCLEOTIDE SEQUENCE</scope>
</reference>
<keyword evidence="3 6" id="KW-1133">Transmembrane helix</keyword>
<dbReference type="AlphaFoldDB" id="A0A6J6S138"/>
<dbReference type="PANTHER" id="PTHR31310">
    <property type="match status" value="1"/>
</dbReference>
<dbReference type="InterPro" id="IPR026841">
    <property type="entry name" value="Aur1/Ipt1"/>
</dbReference>
<evidence type="ECO:0000256" key="2">
    <source>
        <dbReference type="ARBA" id="ARBA00022692"/>
    </source>
</evidence>
<feature type="domain" description="Inositolphosphotransferase Aur1/Ipt1" evidence="7">
    <location>
        <begin position="146"/>
        <end position="308"/>
    </location>
</feature>
<organism evidence="8">
    <name type="scientific">freshwater metagenome</name>
    <dbReference type="NCBI Taxonomy" id="449393"/>
    <lineage>
        <taxon>unclassified sequences</taxon>
        <taxon>metagenomes</taxon>
        <taxon>ecological metagenomes</taxon>
    </lineage>
</organism>
<dbReference type="SUPFAM" id="SSF48317">
    <property type="entry name" value="Acid phosphatase/Vanadium-dependent haloperoxidase"/>
    <property type="match status" value="1"/>
</dbReference>
<evidence type="ECO:0000256" key="6">
    <source>
        <dbReference type="SAM" id="Phobius"/>
    </source>
</evidence>
<feature type="transmembrane region" description="Helical" evidence="6">
    <location>
        <begin position="294"/>
        <end position="314"/>
    </location>
</feature>
<feature type="transmembrane region" description="Helical" evidence="6">
    <location>
        <begin position="245"/>
        <end position="264"/>
    </location>
</feature>
<evidence type="ECO:0000256" key="1">
    <source>
        <dbReference type="ARBA" id="ARBA00004141"/>
    </source>
</evidence>
<feature type="transmembrane region" description="Helical" evidence="6">
    <location>
        <begin position="186"/>
        <end position="204"/>
    </location>
</feature>
<evidence type="ECO:0000256" key="5">
    <source>
        <dbReference type="SAM" id="MobiDB-lite"/>
    </source>
</evidence>
<feature type="transmembrane region" description="Helical" evidence="6">
    <location>
        <begin position="152"/>
        <end position="174"/>
    </location>
</feature>
<dbReference type="InterPro" id="IPR036938">
    <property type="entry name" value="PAP2/HPO_sf"/>
</dbReference>
<evidence type="ECO:0000259" key="7">
    <source>
        <dbReference type="Pfam" id="PF14378"/>
    </source>
</evidence>
<keyword evidence="4 6" id="KW-0472">Membrane</keyword>
<evidence type="ECO:0000256" key="3">
    <source>
        <dbReference type="ARBA" id="ARBA00022989"/>
    </source>
</evidence>
<proteinExistence type="predicted"/>
<dbReference type="InterPro" id="IPR052185">
    <property type="entry name" value="IPC_Synthase-Related"/>
</dbReference>
<evidence type="ECO:0000313" key="8">
    <source>
        <dbReference type="EMBL" id="CAB4728650.1"/>
    </source>
</evidence>
<comment type="subcellular location">
    <subcellularLocation>
        <location evidence="1">Membrane</location>
        <topology evidence="1">Multi-pass membrane protein</topology>
    </subcellularLocation>
</comment>
<evidence type="ECO:0000256" key="4">
    <source>
        <dbReference type="ARBA" id="ARBA00023136"/>
    </source>
</evidence>
<feature type="transmembrane region" description="Helical" evidence="6">
    <location>
        <begin position="271"/>
        <end position="288"/>
    </location>
</feature>
<dbReference type="Pfam" id="PF14378">
    <property type="entry name" value="PAP2_3"/>
    <property type="match status" value="1"/>
</dbReference>
<keyword evidence="2 6" id="KW-0812">Transmembrane</keyword>
<feature type="region of interest" description="Disordered" evidence="5">
    <location>
        <begin position="1"/>
        <end position="24"/>
    </location>
</feature>
<accession>A0A6J6S138</accession>
<protein>
    <submittedName>
        <fullName evidence="8">Unannotated protein</fullName>
    </submittedName>
</protein>